<feature type="non-terminal residue" evidence="2">
    <location>
        <position position="89"/>
    </location>
</feature>
<keyword evidence="3" id="KW-1185">Reference proteome</keyword>
<dbReference type="OrthoDB" id="6614653at2759"/>
<dbReference type="Proteomes" id="UP000789396">
    <property type="component" value="Unassembled WGS sequence"/>
</dbReference>
<protein>
    <submittedName>
        <fullName evidence="2">14182_t:CDS:1</fullName>
    </submittedName>
</protein>
<evidence type="ECO:0000313" key="2">
    <source>
        <dbReference type="EMBL" id="CAG8761056.1"/>
    </source>
</evidence>
<gene>
    <name evidence="2" type="ORF">RFULGI_LOCUS14311</name>
</gene>
<evidence type="ECO:0000313" key="3">
    <source>
        <dbReference type="Proteomes" id="UP000789396"/>
    </source>
</evidence>
<name>A0A9N9NSY6_9GLOM</name>
<feature type="region of interest" description="Disordered" evidence="1">
    <location>
        <begin position="1"/>
        <end position="40"/>
    </location>
</feature>
<proteinExistence type="predicted"/>
<dbReference type="EMBL" id="CAJVPZ010041137">
    <property type="protein sequence ID" value="CAG8761056.1"/>
    <property type="molecule type" value="Genomic_DNA"/>
</dbReference>
<evidence type="ECO:0000256" key="1">
    <source>
        <dbReference type="SAM" id="MobiDB-lite"/>
    </source>
</evidence>
<dbReference type="AlphaFoldDB" id="A0A9N9NSY6"/>
<sequence length="89" mass="10473">MIKSKRQQKLEQKQLQSRRTKSSSFATKTPFRDAERNFKSRLPQPDFSKVIDFDNLENCLDEIKDKVIEVELTADLGEECENLFGKYQD</sequence>
<organism evidence="2 3">
    <name type="scientific">Racocetra fulgida</name>
    <dbReference type="NCBI Taxonomy" id="60492"/>
    <lineage>
        <taxon>Eukaryota</taxon>
        <taxon>Fungi</taxon>
        <taxon>Fungi incertae sedis</taxon>
        <taxon>Mucoromycota</taxon>
        <taxon>Glomeromycotina</taxon>
        <taxon>Glomeromycetes</taxon>
        <taxon>Diversisporales</taxon>
        <taxon>Gigasporaceae</taxon>
        <taxon>Racocetra</taxon>
    </lineage>
</organism>
<reference evidence="2" key="1">
    <citation type="submission" date="2021-06" db="EMBL/GenBank/DDBJ databases">
        <authorList>
            <person name="Kallberg Y."/>
            <person name="Tangrot J."/>
            <person name="Rosling A."/>
        </authorList>
    </citation>
    <scope>NUCLEOTIDE SEQUENCE</scope>
    <source>
        <strain evidence="2">IN212</strain>
    </source>
</reference>
<accession>A0A9N9NSY6</accession>
<comment type="caution">
    <text evidence="2">The sequence shown here is derived from an EMBL/GenBank/DDBJ whole genome shotgun (WGS) entry which is preliminary data.</text>
</comment>